<dbReference type="Proteomes" id="UP000240424">
    <property type="component" value="Unassembled WGS sequence"/>
</dbReference>
<accession>A0A2U3PIM9</accession>
<reference evidence="1 2" key="1">
    <citation type="submission" date="2017-01" db="EMBL/GenBank/DDBJ databases">
        <authorList>
            <consortium name="Urmite Genomes"/>
        </authorList>
    </citation>
    <scope>NUCLEOTIDE SEQUENCE [LARGE SCALE GENOMIC DNA]</scope>
    <source>
        <strain evidence="1 2">AB215</strain>
    </source>
</reference>
<dbReference type="RefSeq" id="WP_077081830.1">
    <property type="nucleotide sequence ID" value="NZ_FUEZ01000004.1"/>
</dbReference>
<organism evidence="1 2">
    <name type="scientific">Mycobacterium numidiamassiliense</name>
    <dbReference type="NCBI Taxonomy" id="1841861"/>
    <lineage>
        <taxon>Bacteria</taxon>
        <taxon>Bacillati</taxon>
        <taxon>Actinomycetota</taxon>
        <taxon>Actinomycetes</taxon>
        <taxon>Mycobacteriales</taxon>
        <taxon>Mycobacteriaceae</taxon>
        <taxon>Mycobacterium</taxon>
    </lineage>
</organism>
<gene>
    <name evidence="1" type="ORF">MNAB215_5828</name>
</gene>
<sequence>MLRLRLSERAIQSSWATIGLVDCDTGRLIEKYARHADAERAMQFLKLVGVARYGTELGGAATHELAAQTCAEFYGHRQYEKLPGQDLEVLHEAVRCSLEEAGKSRRGA</sequence>
<protein>
    <submittedName>
        <fullName evidence="1">Mycobacterium numidiamassiliense ORFan</fullName>
    </submittedName>
</protein>
<dbReference type="STRING" id="1841861.GCA_900157365_04147"/>
<evidence type="ECO:0000313" key="2">
    <source>
        <dbReference type="Proteomes" id="UP000240424"/>
    </source>
</evidence>
<dbReference type="AlphaFoldDB" id="A0A2U3PIM9"/>
<evidence type="ECO:0000313" key="1">
    <source>
        <dbReference type="EMBL" id="SPM43602.1"/>
    </source>
</evidence>
<keyword evidence="2" id="KW-1185">Reference proteome</keyword>
<dbReference type="EMBL" id="FUEZ01000004">
    <property type="protein sequence ID" value="SPM43602.1"/>
    <property type="molecule type" value="Genomic_DNA"/>
</dbReference>
<proteinExistence type="predicted"/>
<name>A0A2U3PIM9_9MYCO</name>